<keyword evidence="2" id="KW-1185">Reference proteome</keyword>
<dbReference type="Gene3D" id="3.40.960.10">
    <property type="entry name" value="VSR Endonuclease"/>
    <property type="match status" value="1"/>
</dbReference>
<comment type="caution">
    <text evidence="1">The sequence shown here is derived from an EMBL/GenBank/DDBJ whole genome shotgun (WGS) entry which is preliminary data.</text>
</comment>
<dbReference type="EMBL" id="BJUW01000006">
    <property type="protein sequence ID" value="GEK86467.1"/>
    <property type="molecule type" value="Genomic_DNA"/>
</dbReference>
<dbReference type="OrthoDB" id="2594539at2"/>
<sequence length="291" mass="32649">MNKKTTAERVARTYAPTVFSRGDLLRDGATGGDITRAVRAGALLRLRRDHYAYPDVDPEVAEAVRIGGRVACLTLLQMLGVFVLKSSGLHMHLAPRMSRLRDRQSTSTVMHWSRWTLAGGHRHVVSIRDAARQSILCQEPRAAIATLDSILHLRLATRTQLEELFGSLPIRLRTLLDLVDQSAESGPETFMRLILRTLGVRFATRVSIPGVGRVDFVVDGWLIIECDSKEFHEGWEKQTEDRRRDIAAARLGYTTVRPLASDILFDSAVVREQIAEIIDTCGRRMRRARAA</sequence>
<dbReference type="RefSeq" id="WP_147039086.1">
    <property type="nucleotide sequence ID" value="NZ_BJUW01000006.1"/>
</dbReference>
<reference evidence="1 2" key="1">
    <citation type="submission" date="2019-07" db="EMBL/GenBank/DDBJ databases">
        <title>Whole genome shotgun sequence of Microbacterium aerolatum NBRC 103071.</title>
        <authorList>
            <person name="Hosoyama A."/>
            <person name="Uohara A."/>
            <person name="Ohji S."/>
            <person name="Ichikawa N."/>
        </authorList>
    </citation>
    <scope>NUCLEOTIDE SEQUENCE [LARGE SCALE GENOMIC DNA]</scope>
    <source>
        <strain evidence="1 2">NBRC 103071</strain>
    </source>
</reference>
<dbReference type="AlphaFoldDB" id="A0A511AKP4"/>
<evidence type="ECO:0000313" key="1">
    <source>
        <dbReference type="EMBL" id="GEK86467.1"/>
    </source>
</evidence>
<dbReference type="Proteomes" id="UP000321225">
    <property type="component" value="Unassembled WGS sequence"/>
</dbReference>
<proteinExistence type="predicted"/>
<evidence type="ECO:0008006" key="3">
    <source>
        <dbReference type="Google" id="ProtNLM"/>
    </source>
</evidence>
<name>A0A511AKP4_9MICO</name>
<protein>
    <recommendedName>
        <fullName evidence="3">DUF559 domain-containing protein</fullName>
    </recommendedName>
</protein>
<accession>A0A511AKP4</accession>
<evidence type="ECO:0000313" key="2">
    <source>
        <dbReference type="Proteomes" id="UP000321225"/>
    </source>
</evidence>
<organism evidence="1 2">
    <name type="scientific">Microbacterium aerolatum</name>
    <dbReference type="NCBI Taxonomy" id="153731"/>
    <lineage>
        <taxon>Bacteria</taxon>
        <taxon>Bacillati</taxon>
        <taxon>Actinomycetota</taxon>
        <taxon>Actinomycetes</taxon>
        <taxon>Micrococcales</taxon>
        <taxon>Microbacteriaceae</taxon>
        <taxon>Microbacterium</taxon>
    </lineage>
</organism>
<gene>
    <name evidence="1" type="ORF">MAE01_16430</name>
</gene>